<comment type="caution">
    <text evidence="4">The sequence shown here is derived from an EMBL/GenBank/DDBJ whole genome shotgun (WGS) entry which is preliminary data.</text>
</comment>
<feature type="domain" description="Glycine cleavage system P-protein N-terminal" evidence="3">
    <location>
        <begin position="33"/>
        <end position="102"/>
    </location>
</feature>
<dbReference type="GO" id="GO:0016594">
    <property type="term" value="F:glycine binding"/>
    <property type="evidence" value="ECO:0007669"/>
    <property type="project" value="TreeGrafter"/>
</dbReference>
<proteinExistence type="predicted"/>
<name>A0A4Y2K985_ARAVE</name>
<dbReference type="PANTHER" id="PTHR11773:SF1">
    <property type="entry name" value="GLYCINE DEHYDROGENASE (DECARBOXYLATING), MITOCHONDRIAL"/>
    <property type="match status" value="1"/>
</dbReference>
<dbReference type="Proteomes" id="UP000499080">
    <property type="component" value="Unassembled WGS sequence"/>
</dbReference>
<dbReference type="GO" id="GO:0005739">
    <property type="term" value="C:mitochondrion"/>
    <property type="evidence" value="ECO:0007669"/>
    <property type="project" value="TreeGrafter"/>
</dbReference>
<dbReference type="GO" id="GO:0030170">
    <property type="term" value="F:pyridoxal phosphate binding"/>
    <property type="evidence" value="ECO:0007669"/>
    <property type="project" value="TreeGrafter"/>
</dbReference>
<dbReference type="EMBL" id="BGPR01004368">
    <property type="protein sequence ID" value="GBM98891.1"/>
    <property type="molecule type" value="Genomic_DNA"/>
</dbReference>
<organism evidence="4 5">
    <name type="scientific">Araneus ventricosus</name>
    <name type="common">Orbweaver spider</name>
    <name type="synonym">Epeira ventricosa</name>
    <dbReference type="NCBI Taxonomy" id="182803"/>
    <lineage>
        <taxon>Eukaryota</taxon>
        <taxon>Metazoa</taxon>
        <taxon>Ecdysozoa</taxon>
        <taxon>Arthropoda</taxon>
        <taxon>Chelicerata</taxon>
        <taxon>Arachnida</taxon>
        <taxon>Araneae</taxon>
        <taxon>Araneomorphae</taxon>
        <taxon>Entelegynae</taxon>
        <taxon>Araneoidea</taxon>
        <taxon>Araneidae</taxon>
        <taxon>Araneus</taxon>
    </lineage>
</organism>
<dbReference type="InterPro" id="IPR049315">
    <property type="entry name" value="GDC-P_N"/>
</dbReference>
<accession>A0A4Y2K985</accession>
<dbReference type="SUPFAM" id="SSF53383">
    <property type="entry name" value="PLP-dependent transferases"/>
    <property type="match status" value="2"/>
</dbReference>
<dbReference type="Pfam" id="PF02347">
    <property type="entry name" value="GDC-P"/>
    <property type="match status" value="2"/>
</dbReference>
<dbReference type="InterPro" id="IPR015421">
    <property type="entry name" value="PyrdxlP-dep_Trfase_major"/>
</dbReference>
<dbReference type="AlphaFoldDB" id="A0A4Y2K985"/>
<evidence type="ECO:0000256" key="1">
    <source>
        <dbReference type="ARBA" id="ARBA00023002"/>
    </source>
</evidence>
<dbReference type="GO" id="GO:0005960">
    <property type="term" value="C:glycine cleavage complex"/>
    <property type="evidence" value="ECO:0007669"/>
    <property type="project" value="TreeGrafter"/>
</dbReference>
<evidence type="ECO:0000313" key="4">
    <source>
        <dbReference type="EMBL" id="GBM98891.1"/>
    </source>
</evidence>
<gene>
    <name evidence="4" type="primary">GLDC_2</name>
    <name evidence="4" type="ORF">AVEN_5796_1</name>
</gene>
<reference evidence="4 5" key="1">
    <citation type="journal article" date="2019" name="Sci. Rep.">
        <title>Orb-weaving spider Araneus ventricosus genome elucidates the spidroin gene catalogue.</title>
        <authorList>
            <person name="Kono N."/>
            <person name="Nakamura H."/>
            <person name="Ohtoshi R."/>
            <person name="Moran D.A.P."/>
            <person name="Shinohara A."/>
            <person name="Yoshida Y."/>
            <person name="Fujiwara M."/>
            <person name="Mori M."/>
            <person name="Tomita M."/>
            <person name="Arakawa K."/>
        </authorList>
    </citation>
    <scope>NUCLEOTIDE SEQUENCE [LARGE SCALE GENOMIC DNA]</scope>
</reference>
<dbReference type="OrthoDB" id="10261519at2759"/>
<feature type="region of interest" description="Disordered" evidence="2">
    <location>
        <begin position="1"/>
        <end position="21"/>
    </location>
</feature>
<dbReference type="Gene3D" id="3.40.640.10">
    <property type="entry name" value="Type I PLP-dependent aspartate aminotransferase-like (Major domain)"/>
    <property type="match status" value="2"/>
</dbReference>
<dbReference type="InterPro" id="IPR020581">
    <property type="entry name" value="GDC_P"/>
</dbReference>
<protein>
    <submittedName>
        <fullName evidence="4">Glycine dehydrogenase (Decarboxylating), mitochondrial</fullName>
    </submittedName>
</protein>
<evidence type="ECO:0000256" key="2">
    <source>
        <dbReference type="SAM" id="MobiDB-lite"/>
    </source>
</evidence>
<dbReference type="PANTHER" id="PTHR11773">
    <property type="entry name" value="GLYCINE DEHYDROGENASE, DECARBOXYLATING"/>
    <property type="match status" value="1"/>
</dbReference>
<keyword evidence="1" id="KW-0560">Oxidoreductase</keyword>
<feature type="compositionally biased region" description="Polar residues" evidence="2">
    <location>
        <begin position="1"/>
        <end position="14"/>
    </location>
</feature>
<dbReference type="GO" id="GO:0004375">
    <property type="term" value="F:glycine dehydrogenase (decarboxylating) activity"/>
    <property type="evidence" value="ECO:0007669"/>
    <property type="project" value="InterPro"/>
</dbReference>
<evidence type="ECO:0000259" key="3">
    <source>
        <dbReference type="Pfam" id="PF02347"/>
    </source>
</evidence>
<dbReference type="InterPro" id="IPR015424">
    <property type="entry name" value="PyrdxlP-dep_Trfase"/>
</dbReference>
<dbReference type="GO" id="GO:0019464">
    <property type="term" value="P:glycine decarboxylation via glycine cleavage system"/>
    <property type="evidence" value="ECO:0007669"/>
    <property type="project" value="TreeGrafter"/>
</dbReference>
<feature type="domain" description="Glycine cleavage system P-protein N-terminal" evidence="3">
    <location>
        <begin position="154"/>
        <end position="207"/>
    </location>
</feature>
<evidence type="ECO:0000313" key="5">
    <source>
        <dbReference type="Proteomes" id="UP000499080"/>
    </source>
</evidence>
<sequence>MRVGTTAVSDTSENFIPPIEHSSSGLSPRCVKGTAVCATDLHALTVLKRPGEFGVDVAIGTSQMFGVHPNYGGPHAGFFTVKNKFIRLVPGRMVGVTKYLRRKKFYWSDKVHPQTIAVAKTRASANEIFTRVNEMQSKITARQTLRNLTTSKLQTGIAVCATDLLALTVLKPPGEFGVDVAIGTSQRFGVHLNYGGPHSRILRCQEQVHSVGSWKDGGSHKVKMKIFFFLPD</sequence>
<keyword evidence="5" id="KW-1185">Reference proteome</keyword>